<evidence type="ECO:0000313" key="2">
    <source>
        <dbReference type="EMBL" id="KAK2105536.1"/>
    </source>
</evidence>
<protein>
    <submittedName>
        <fullName evidence="2">Uncharacterized protein</fullName>
    </submittedName>
</protein>
<dbReference type="EMBL" id="JASSZA010000007">
    <property type="protein sequence ID" value="KAK2105536.1"/>
    <property type="molecule type" value="Genomic_DNA"/>
</dbReference>
<evidence type="ECO:0000313" key="3">
    <source>
        <dbReference type="Proteomes" id="UP001266305"/>
    </source>
</evidence>
<proteinExistence type="predicted"/>
<evidence type="ECO:0000256" key="1">
    <source>
        <dbReference type="SAM" id="MobiDB-lite"/>
    </source>
</evidence>
<keyword evidence="3" id="KW-1185">Reference proteome</keyword>
<organism evidence="2 3">
    <name type="scientific">Saguinus oedipus</name>
    <name type="common">Cotton-top tamarin</name>
    <name type="synonym">Oedipomidas oedipus</name>
    <dbReference type="NCBI Taxonomy" id="9490"/>
    <lineage>
        <taxon>Eukaryota</taxon>
        <taxon>Metazoa</taxon>
        <taxon>Chordata</taxon>
        <taxon>Craniata</taxon>
        <taxon>Vertebrata</taxon>
        <taxon>Euteleostomi</taxon>
        <taxon>Mammalia</taxon>
        <taxon>Eutheria</taxon>
        <taxon>Euarchontoglires</taxon>
        <taxon>Primates</taxon>
        <taxon>Haplorrhini</taxon>
        <taxon>Platyrrhini</taxon>
        <taxon>Cebidae</taxon>
        <taxon>Callitrichinae</taxon>
        <taxon>Saguinus</taxon>
    </lineage>
</organism>
<dbReference type="Proteomes" id="UP001266305">
    <property type="component" value="Unassembled WGS sequence"/>
</dbReference>
<sequence length="141" mass="15726">MEVSGIESNHSLGTSNGPQHVQHTVYKHSHLYLVITIAFTRKREKAKRSGISEMCAAAPSFEIASKDFEDEMSFSYPHEPWSHVAFMLNAAPIGITTSFEPPDTTDGETPDIDYDTSLSRESLVPQFVLKAAFLNLHREEA</sequence>
<accession>A0ABQ9V853</accession>
<reference evidence="2 3" key="1">
    <citation type="submission" date="2023-05" db="EMBL/GenBank/DDBJ databases">
        <title>B98-5 Cell Line De Novo Hybrid Assembly: An Optical Mapping Approach.</title>
        <authorList>
            <person name="Kananen K."/>
            <person name="Auerbach J.A."/>
            <person name="Kautto E."/>
            <person name="Blachly J.S."/>
        </authorList>
    </citation>
    <scope>NUCLEOTIDE SEQUENCE [LARGE SCALE GENOMIC DNA]</scope>
    <source>
        <strain evidence="2">B95-8</strain>
        <tissue evidence="2">Cell line</tissue>
    </source>
</reference>
<feature type="region of interest" description="Disordered" evidence="1">
    <location>
        <begin position="1"/>
        <end position="20"/>
    </location>
</feature>
<name>A0ABQ9V853_SAGOE</name>
<gene>
    <name evidence="2" type="ORF">P7K49_015050</name>
</gene>
<comment type="caution">
    <text evidence="2">The sequence shown here is derived from an EMBL/GenBank/DDBJ whole genome shotgun (WGS) entry which is preliminary data.</text>
</comment>